<keyword evidence="2 6" id="KW-0812">Transmembrane</keyword>
<evidence type="ECO:0000256" key="3">
    <source>
        <dbReference type="ARBA" id="ARBA00022989"/>
    </source>
</evidence>
<feature type="transmembrane region" description="Helical" evidence="6">
    <location>
        <begin position="21"/>
        <end position="42"/>
    </location>
</feature>
<dbReference type="Pfam" id="PF04357">
    <property type="entry name" value="TamB"/>
    <property type="match status" value="1"/>
</dbReference>
<comment type="subcellular location">
    <subcellularLocation>
        <location evidence="1">Membrane</location>
        <topology evidence="1">Single-pass membrane protein</topology>
    </subcellularLocation>
</comment>
<dbReference type="InterPro" id="IPR052894">
    <property type="entry name" value="AsmA-related"/>
</dbReference>
<dbReference type="GO" id="GO:0005886">
    <property type="term" value="C:plasma membrane"/>
    <property type="evidence" value="ECO:0007669"/>
    <property type="project" value="InterPro"/>
</dbReference>
<feature type="domain" description="Translocation and assembly module TamB C-terminal" evidence="7">
    <location>
        <begin position="1059"/>
        <end position="1469"/>
    </location>
</feature>
<keyword evidence="9" id="KW-1185">Reference proteome</keyword>
<sequence length="1539" mass="172728">MRQNTPLYSRIIRGVFRGIKRLVTVVTIVFLSITFALQVPYFQTIIVQKLAKELSIALGFPVSIGRVDIRWFDTLELDNIVIKDQLHNPMIEAKRIEADFELSALVQRNIRLDHVLLRNGNVNICTDTITQKMNINEFIKSINRLIDDTSTKRSASPPIFAITDIELENVKLAISDFTEDSITDRFDYYHIRFDSLSANVQGFRVRSDTLDLQVNGLTGVETGSNIRIHYLNTFFRYTEQTMHLWNLDARLNNTFVSDTLEFFYDDTDYFKDFNEKIVMYAHMDSSIISAADIALFAPELKPFNETVTLSGFFKGKVSDFNVRNCTASFGNNSYFQGGFSMKGLPDFDETFIAAKVKNALIDPSDLRQYVDNEDAIQTINKFGTIDFKGSFNGFPSDFVAAGVFNSDLGKIETDLRLTLADDSRFSTYEGNLHTEGLDIGVLTDNHDLLGLIDMKGHIKGQGFTLASASADVDATVRRIGLNKYDYHNIVINATLGKRLFSGHLEIDDPNLVFNTNSTIDLRSANNIFDVQAQVLTANLQALHLSQKPAEFSTVANIHFTGVETDAIAGNAVFMNTDVSYDKQNLFLDSVSLSTKVNNRYRTFRLDSDWFKAQAKGHFNFEELLNDVPDLVSEYALILQNKQSEIDRFYAQRRKHQRKHRQHYPEYDIDFTMLLRNINPIIYLFDNQYYVAKNTRLEGSFSNGKNSTVLLSSHPDTLKLQNHWFYGSDVDFSASKVADSTDIVASAYVYSRKQRFEGLPASQNMFVDATWSDKHINFSSRIDQQKSTNYARLAGDIYFRKGQTEANIRPSVIHLLGKSWEIADNNALVLLENQNILVRNLQISNGQQLIKTEGIVAKNTTDSLQILVQNFELLTLDTLLDLGLTGLVNANVGVRNIWADPTARGQVQVGALSVDDFLIGDVNGMALWDEVRQKLRINLDINRLQANVLKVIGHYDPRGGENELDMNILVNGLSIKLIEPFIRDYLSEWGGLAEGTLKLHGRSSNPILDGDLLVDKGTFKVNIINTVYTFADKIHFGEGEISFNNVRIVDENQNVGQIRTGKIWHTGFKNWGIDLFGDLRNFQVMNLKSQRKALYYGTANVTGSMYMRGAFSNLSIGADVRSEKGTKIYIPVSSYYEEDESIEQDFIHFVGKTSALDTAQASDTIPKVSLSGLKLDFNFELTPEAYGELIFDQKAGDIVRANGEGKIKLGLDTRGDFTMFGQYNITKGSYNFTLKNLVNKAFTIQPNSYISWNGDPLGGQMNITASYNLNASLKPIATNTDSAFLAKPELQRKYPTAVNMRLEGGLLSPQIGLGLKIMDYPSVMSSYVTSFEAKIQNNEQELNRQVFSLLLLRSFMAEGTQSGVSIGAGGSISELLSNQLSSWVSEIDPNLQVEVDANGLDREALNAIRTRVSYNFMEGRLRVTRDGTFTNAQNQATATSVAGDWTLEYLLTRNGRFRIKAFHKNSQNVISTALNNNNNTSQGVSIMHTQSFDSLRDILPWRRRKKADKPAPTPAVLPKPTQTDSSTIAPTDTLAPVIIP</sequence>
<dbReference type="GO" id="GO:0009306">
    <property type="term" value="P:protein secretion"/>
    <property type="evidence" value="ECO:0007669"/>
    <property type="project" value="InterPro"/>
</dbReference>
<name>A0A1I1FUH5_9BACT</name>
<dbReference type="STRING" id="927664.SAMN05421780_102331"/>
<protein>
    <recommendedName>
        <fullName evidence="7">Translocation and assembly module TamB C-terminal domain-containing protein</fullName>
    </recommendedName>
</protein>
<dbReference type="PANTHER" id="PTHR30441">
    <property type="entry name" value="DUF748 DOMAIN-CONTAINING PROTEIN"/>
    <property type="match status" value="1"/>
</dbReference>
<dbReference type="InterPro" id="IPR007452">
    <property type="entry name" value="TamB_C"/>
</dbReference>
<gene>
    <name evidence="8" type="ORF">SAMN05421780_102331</name>
</gene>
<dbReference type="OrthoDB" id="9811276at2"/>
<evidence type="ECO:0000256" key="5">
    <source>
        <dbReference type="SAM" id="MobiDB-lite"/>
    </source>
</evidence>
<evidence type="ECO:0000256" key="4">
    <source>
        <dbReference type="ARBA" id="ARBA00023136"/>
    </source>
</evidence>
<dbReference type="InterPro" id="IPR008023">
    <property type="entry name" value="DUF748"/>
</dbReference>
<feature type="region of interest" description="Disordered" evidence="5">
    <location>
        <begin position="1504"/>
        <end position="1530"/>
    </location>
</feature>
<evidence type="ECO:0000259" key="7">
    <source>
        <dbReference type="Pfam" id="PF04357"/>
    </source>
</evidence>
<dbReference type="RefSeq" id="WP_091508846.1">
    <property type="nucleotide sequence ID" value="NZ_FOLE01000002.1"/>
</dbReference>
<dbReference type="Pfam" id="PF05359">
    <property type="entry name" value="DUF748"/>
    <property type="match status" value="1"/>
</dbReference>
<dbReference type="Proteomes" id="UP000199514">
    <property type="component" value="Unassembled WGS sequence"/>
</dbReference>
<evidence type="ECO:0000256" key="2">
    <source>
        <dbReference type="ARBA" id="ARBA00022692"/>
    </source>
</evidence>
<feature type="compositionally biased region" description="Polar residues" evidence="5">
    <location>
        <begin position="1519"/>
        <end position="1529"/>
    </location>
</feature>
<dbReference type="GO" id="GO:0090313">
    <property type="term" value="P:regulation of protein targeting to membrane"/>
    <property type="evidence" value="ECO:0007669"/>
    <property type="project" value="TreeGrafter"/>
</dbReference>
<keyword evidence="3 6" id="KW-1133">Transmembrane helix</keyword>
<evidence type="ECO:0000256" key="6">
    <source>
        <dbReference type="SAM" id="Phobius"/>
    </source>
</evidence>
<evidence type="ECO:0000313" key="9">
    <source>
        <dbReference type="Proteomes" id="UP000199514"/>
    </source>
</evidence>
<keyword evidence="4 6" id="KW-0472">Membrane</keyword>
<proteinExistence type="predicted"/>
<dbReference type="EMBL" id="FOLE01000002">
    <property type="protein sequence ID" value="SFC03087.1"/>
    <property type="molecule type" value="Genomic_DNA"/>
</dbReference>
<accession>A0A1I1FUH5</accession>
<dbReference type="PANTHER" id="PTHR30441:SF8">
    <property type="entry name" value="DUF748 DOMAIN-CONTAINING PROTEIN"/>
    <property type="match status" value="1"/>
</dbReference>
<evidence type="ECO:0000256" key="1">
    <source>
        <dbReference type="ARBA" id="ARBA00004167"/>
    </source>
</evidence>
<evidence type="ECO:0000313" key="8">
    <source>
        <dbReference type="EMBL" id="SFC03087.1"/>
    </source>
</evidence>
<organism evidence="8 9">
    <name type="scientific">Flexibacter flexilis DSM 6793</name>
    <dbReference type="NCBI Taxonomy" id="927664"/>
    <lineage>
        <taxon>Bacteria</taxon>
        <taxon>Pseudomonadati</taxon>
        <taxon>Bacteroidota</taxon>
        <taxon>Cytophagia</taxon>
        <taxon>Cytophagales</taxon>
        <taxon>Flexibacteraceae</taxon>
        <taxon>Flexibacter</taxon>
    </lineage>
</organism>
<reference evidence="8 9" key="1">
    <citation type="submission" date="2016-10" db="EMBL/GenBank/DDBJ databases">
        <authorList>
            <person name="de Groot N.N."/>
        </authorList>
    </citation>
    <scope>NUCLEOTIDE SEQUENCE [LARGE SCALE GENOMIC DNA]</scope>
    <source>
        <strain evidence="8 9">DSM 6793</strain>
    </source>
</reference>